<dbReference type="Proteomes" id="UP000471751">
    <property type="component" value="Unassembled WGS sequence"/>
</dbReference>
<dbReference type="PANTHER" id="PTHR43194">
    <property type="entry name" value="HYDROLASE ALPHA/BETA FOLD FAMILY"/>
    <property type="match status" value="1"/>
</dbReference>
<name>A0A6I5RRX3_9PSED</name>
<sequence>MRDRLILLPGWGLGTSALEPLAAALRALDPTLKVEVHALPQLDTSDLDAWLSALDRSVPRNTWLGGWSLGGMLAAELAARRGDECCGVLTLASNLSFVARPDWPQGMAPATFETFLDGCRHHPQVTLKRFISLCSQGAQEPRTLARLLTAGMPQTREEFLVTGLELLAQLDTRAALQAFDGPQLHLFAGSDALVPAEAARELLNVLPDVEVGLIEDSAHGFLMESPHELACAIKAFLHESGDD</sequence>
<accession>A0A6I5RRX3</accession>
<evidence type="ECO:0000313" key="3">
    <source>
        <dbReference type="Proteomes" id="UP000471751"/>
    </source>
</evidence>
<reference evidence="2 3" key="1">
    <citation type="submission" date="2020-02" db="EMBL/GenBank/DDBJ databases">
        <title>Broccoli isolated Pseudomonas sp.</title>
        <authorList>
            <person name="Fujikawa T."/>
            <person name="Sawada H."/>
        </authorList>
    </citation>
    <scope>NUCLEOTIDE SEQUENCE [LARGE SCALE GENOMIC DNA]</scope>
    <source>
        <strain evidence="2 3">JCM 32154</strain>
    </source>
</reference>
<keyword evidence="2" id="KW-0378">Hydrolase</keyword>
<dbReference type="PANTHER" id="PTHR43194:SF2">
    <property type="entry name" value="PEROXISOMAL MEMBRANE PROTEIN LPX1"/>
    <property type="match status" value="1"/>
</dbReference>
<keyword evidence="3" id="KW-1185">Reference proteome</keyword>
<dbReference type="InterPro" id="IPR050228">
    <property type="entry name" value="Carboxylesterase_BioH"/>
</dbReference>
<dbReference type="Gene3D" id="3.40.50.1820">
    <property type="entry name" value="alpha/beta hydrolase"/>
    <property type="match status" value="1"/>
</dbReference>
<dbReference type="GO" id="GO:0016787">
    <property type="term" value="F:hydrolase activity"/>
    <property type="evidence" value="ECO:0007669"/>
    <property type="project" value="UniProtKB-KW"/>
</dbReference>
<gene>
    <name evidence="2" type="ORF">G3O07_12840</name>
</gene>
<dbReference type="RefSeq" id="WP_163936546.1">
    <property type="nucleotide sequence ID" value="NZ_BMQU01000017.1"/>
</dbReference>
<dbReference type="SUPFAM" id="SSF53474">
    <property type="entry name" value="alpha/beta-Hydrolases"/>
    <property type="match status" value="1"/>
</dbReference>
<dbReference type="EMBL" id="JAAHBT010000127">
    <property type="protein sequence ID" value="NES10420.1"/>
    <property type="molecule type" value="Genomic_DNA"/>
</dbReference>
<organism evidence="2 3">
    <name type="scientific">Pseudomonas laurentiana</name>
    <dbReference type="NCBI Taxonomy" id="2364649"/>
    <lineage>
        <taxon>Bacteria</taxon>
        <taxon>Pseudomonadati</taxon>
        <taxon>Pseudomonadota</taxon>
        <taxon>Gammaproteobacteria</taxon>
        <taxon>Pseudomonadales</taxon>
        <taxon>Pseudomonadaceae</taxon>
        <taxon>Pseudomonas</taxon>
    </lineage>
</organism>
<feature type="domain" description="AB hydrolase-1" evidence="1">
    <location>
        <begin position="5"/>
        <end position="230"/>
    </location>
</feature>
<protein>
    <submittedName>
        <fullName evidence="2">Alpha/beta fold hydrolase</fullName>
    </submittedName>
</protein>
<proteinExistence type="predicted"/>
<dbReference type="InterPro" id="IPR029058">
    <property type="entry name" value="AB_hydrolase_fold"/>
</dbReference>
<evidence type="ECO:0000259" key="1">
    <source>
        <dbReference type="Pfam" id="PF12697"/>
    </source>
</evidence>
<dbReference type="InterPro" id="IPR000073">
    <property type="entry name" value="AB_hydrolase_1"/>
</dbReference>
<comment type="caution">
    <text evidence="2">The sequence shown here is derived from an EMBL/GenBank/DDBJ whole genome shotgun (WGS) entry which is preliminary data.</text>
</comment>
<dbReference type="Pfam" id="PF12697">
    <property type="entry name" value="Abhydrolase_6"/>
    <property type="match status" value="1"/>
</dbReference>
<dbReference type="AlphaFoldDB" id="A0A6I5RRX3"/>
<evidence type="ECO:0000313" key="2">
    <source>
        <dbReference type="EMBL" id="NES10420.1"/>
    </source>
</evidence>